<dbReference type="EMBL" id="VBWP01000002">
    <property type="protein sequence ID" value="TLG76641.1"/>
    <property type="molecule type" value="Genomic_DNA"/>
</dbReference>
<dbReference type="InterPro" id="IPR027543">
    <property type="entry name" value="Lon_bac"/>
</dbReference>
<evidence type="ECO:0000256" key="19">
    <source>
        <dbReference type="RuleBase" id="RU000591"/>
    </source>
</evidence>
<dbReference type="InterPro" id="IPR008268">
    <property type="entry name" value="Peptidase_S16_AS"/>
</dbReference>
<evidence type="ECO:0000313" key="23">
    <source>
        <dbReference type="Proteomes" id="UP000306912"/>
    </source>
</evidence>
<evidence type="ECO:0000256" key="5">
    <source>
        <dbReference type="ARBA" id="ARBA00022801"/>
    </source>
</evidence>
<dbReference type="InterPro" id="IPR008269">
    <property type="entry name" value="Lon_proteolytic"/>
</dbReference>
<evidence type="ECO:0000256" key="18">
    <source>
        <dbReference type="PROSITE-ProRule" id="PRU01122"/>
    </source>
</evidence>
<dbReference type="PROSITE" id="PS51787">
    <property type="entry name" value="LON_N"/>
    <property type="match status" value="1"/>
</dbReference>
<evidence type="ECO:0000256" key="17">
    <source>
        <dbReference type="PIRSR" id="PIRSR001174-2"/>
    </source>
</evidence>
<keyword evidence="2 14" id="KW-0963">Cytoplasm</keyword>
<comment type="function">
    <text evidence="10 14">ATP-dependent serine protease that mediates the selective degradation of mutant and abnormal proteins as well as certain short-lived regulatory proteins. Required for cellular homeostasis and for survival from DNA damage and developmental changes induced by stress. Degrades polypeptides processively to yield small peptide fragments that are 5 to 10 amino acids long. Binds to DNA in a double-stranded, site-specific manner.</text>
</comment>
<dbReference type="GO" id="GO:0005524">
    <property type="term" value="F:ATP binding"/>
    <property type="evidence" value="ECO:0007669"/>
    <property type="project" value="UniProtKB-UniRule"/>
</dbReference>
<organism evidence="22 23">
    <name type="scientific">Culicoidibacter larvae</name>
    <dbReference type="NCBI Taxonomy" id="2579976"/>
    <lineage>
        <taxon>Bacteria</taxon>
        <taxon>Bacillati</taxon>
        <taxon>Bacillota</taxon>
        <taxon>Culicoidibacteria</taxon>
        <taxon>Culicoidibacterales</taxon>
        <taxon>Culicoidibacteraceae</taxon>
        <taxon>Culicoidibacter</taxon>
    </lineage>
</organism>
<dbReference type="GO" id="GO:0004176">
    <property type="term" value="F:ATP-dependent peptidase activity"/>
    <property type="evidence" value="ECO:0007669"/>
    <property type="project" value="UniProtKB-UniRule"/>
</dbReference>
<dbReference type="PROSITE" id="PS01046">
    <property type="entry name" value="LON_SER"/>
    <property type="match status" value="1"/>
</dbReference>
<evidence type="ECO:0000256" key="15">
    <source>
        <dbReference type="PIRNR" id="PIRNR001174"/>
    </source>
</evidence>
<evidence type="ECO:0000259" key="20">
    <source>
        <dbReference type="PROSITE" id="PS51786"/>
    </source>
</evidence>
<evidence type="ECO:0000256" key="10">
    <source>
        <dbReference type="ARBA" id="ARBA00053875"/>
    </source>
</evidence>
<dbReference type="HAMAP" id="MF_01973">
    <property type="entry name" value="lon_bact"/>
    <property type="match status" value="1"/>
</dbReference>
<feature type="domain" description="Lon proteolytic" evidence="20">
    <location>
        <begin position="591"/>
        <end position="772"/>
    </location>
</feature>
<evidence type="ECO:0000256" key="11">
    <source>
        <dbReference type="ARBA" id="ARBA00066743"/>
    </source>
</evidence>
<keyword evidence="3 14" id="KW-0645">Protease</keyword>
<protein>
    <recommendedName>
        <fullName evidence="12 14">Lon protease</fullName>
        <ecNumber evidence="11 14">3.4.21.53</ecNumber>
    </recommendedName>
    <alternativeName>
        <fullName evidence="13 14">ATP-dependent protease La</fullName>
    </alternativeName>
</protein>
<dbReference type="Pfam" id="PF05362">
    <property type="entry name" value="Lon_C"/>
    <property type="match status" value="1"/>
</dbReference>
<dbReference type="InterPro" id="IPR015947">
    <property type="entry name" value="PUA-like_sf"/>
</dbReference>
<comment type="induction">
    <text evidence="14">By heat shock.</text>
</comment>
<dbReference type="CDD" id="cd19500">
    <property type="entry name" value="RecA-like_Lon"/>
    <property type="match status" value="1"/>
</dbReference>
<evidence type="ECO:0000256" key="7">
    <source>
        <dbReference type="ARBA" id="ARBA00022840"/>
    </source>
</evidence>
<feature type="active site" evidence="14 16">
    <location>
        <position position="678"/>
    </location>
</feature>
<dbReference type="InterPro" id="IPR004815">
    <property type="entry name" value="Lon_bac/euk-typ"/>
</dbReference>
<evidence type="ECO:0000256" key="13">
    <source>
        <dbReference type="ARBA" id="ARBA00082722"/>
    </source>
</evidence>
<comment type="subunit">
    <text evidence="14 15">Homohexamer. Organized in a ring with a central cavity.</text>
</comment>
<dbReference type="InterPro" id="IPR003593">
    <property type="entry name" value="AAA+_ATPase"/>
</dbReference>
<keyword evidence="7 14" id="KW-0067">ATP-binding</keyword>
<dbReference type="PROSITE" id="PS51786">
    <property type="entry name" value="LON_PROTEOLYTIC"/>
    <property type="match status" value="1"/>
</dbReference>
<evidence type="ECO:0000313" key="22">
    <source>
        <dbReference type="EMBL" id="TLG76641.1"/>
    </source>
</evidence>
<dbReference type="Proteomes" id="UP000306912">
    <property type="component" value="Unassembled WGS sequence"/>
</dbReference>
<evidence type="ECO:0000256" key="8">
    <source>
        <dbReference type="ARBA" id="ARBA00023016"/>
    </source>
</evidence>
<comment type="similarity">
    <text evidence="14 15 18 19">Belongs to the peptidase S16 family.</text>
</comment>
<dbReference type="InterPro" id="IPR027417">
    <property type="entry name" value="P-loop_NTPase"/>
</dbReference>
<dbReference type="GO" id="GO:0005737">
    <property type="term" value="C:cytoplasm"/>
    <property type="evidence" value="ECO:0007669"/>
    <property type="project" value="UniProtKB-SubCell"/>
</dbReference>
<reference evidence="22 23" key="1">
    <citation type="submission" date="2019-05" db="EMBL/GenBank/DDBJ databases">
        <title>Culicoidintestinum kansasii gen. nov., sp. nov. from the gastrointestinal tract of the biting midge, Culicoides sonorensis.</title>
        <authorList>
            <person name="Neupane S."/>
            <person name="Ghosh A."/>
            <person name="Gunther S."/>
            <person name="Martin K."/>
            <person name="Zurek L."/>
        </authorList>
    </citation>
    <scope>NUCLEOTIDE SEQUENCE [LARGE SCALE GENOMIC DNA]</scope>
    <source>
        <strain evidence="22 23">CS-1</strain>
    </source>
</reference>
<dbReference type="Gene3D" id="1.20.5.5270">
    <property type="match status" value="1"/>
</dbReference>
<dbReference type="PIRSF" id="PIRSF001174">
    <property type="entry name" value="Lon_proteas"/>
    <property type="match status" value="1"/>
</dbReference>
<dbReference type="NCBIfam" id="TIGR00763">
    <property type="entry name" value="lon"/>
    <property type="match status" value="1"/>
</dbReference>
<keyword evidence="6 14" id="KW-0720">Serine protease</keyword>
<name>A0A5R8QF26_9FIRM</name>
<accession>A0A5R8QF26</accession>
<keyword evidence="23" id="KW-1185">Reference proteome</keyword>
<dbReference type="Gene3D" id="3.40.50.300">
    <property type="entry name" value="P-loop containing nucleotide triphosphate hydrolases"/>
    <property type="match status" value="1"/>
</dbReference>
<dbReference type="SUPFAM" id="SSF52540">
    <property type="entry name" value="P-loop containing nucleoside triphosphate hydrolases"/>
    <property type="match status" value="1"/>
</dbReference>
<dbReference type="GO" id="GO:0016887">
    <property type="term" value="F:ATP hydrolysis activity"/>
    <property type="evidence" value="ECO:0007669"/>
    <property type="project" value="UniProtKB-UniRule"/>
</dbReference>
<comment type="catalytic activity">
    <reaction evidence="9 14 15 18">
        <text>Hydrolysis of proteins in presence of ATP.</text>
        <dbReference type="EC" id="3.4.21.53"/>
    </reaction>
</comment>
<comment type="subcellular location">
    <subcellularLocation>
        <location evidence="1 14 15">Cytoplasm</location>
    </subcellularLocation>
</comment>
<dbReference type="GO" id="GO:0043565">
    <property type="term" value="F:sequence-specific DNA binding"/>
    <property type="evidence" value="ECO:0007669"/>
    <property type="project" value="UniProtKB-UniRule"/>
</dbReference>
<feature type="domain" description="Lon N-terminal" evidence="21">
    <location>
        <begin position="9"/>
        <end position="203"/>
    </location>
</feature>
<dbReference type="InterPro" id="IPR020568">
    <property type="entry name" value="Ribosomal_Su5_D2-typ_SF"/>
</dbReference>
<evidence type="ECO:0000256" key="1">
    <source>
        <dbReference type="ARBA" id="ARBA00004496"/>
    </source>
</evidence>
<keyword evidence="8 14" id="KW-0346">Stress response</keyword>
<evidence type="ECO:0000256" key="14">
    <source>
        <dbReference type="HAMAP-Rule" id="MF_01973"/>
    </source>
</evidence>
<evidence type="ECO:0000256" key="12">
    <source>
        <dbReference type="ARBA" id="ARBA00071934"/>
    </source>
</evidence>
<dbReference type="InParanoid" id="A0A5R8QF26"/>
<dbReference type="SMART" id="SM00464">
    <property type="entry name" value="LON"/>
    <property type="match status" value="1"/>
</dbReference>
<evidence type="ECO:0000256" key="2">
    <source>
        <dbReference type="ARBA" id="ARBA00022490"/>
    </source>
</evidence>
<proteinExistence type="evidence at transcript level"/>
<evidence type="ECO:0000256" key="6">
    <source>
        <dbReference type="ARBA" id="ARBA00022825"/>
    </source>
</evidence>
<dbReference type="Gene3D" id="3.30.230.10">
    <property type="match status" value="1"/>
</dbReference>
<dbReference type="PRINTS" id="PR00830">
    <property type="entry name" value="ENDOLAPTASE"/>
</dbReference>
<dbReference type="InterPro" id="IPR003111">
    <property type="entry name" value="Lon_prtase_N"/>
</dbReference>
<dbReference type="InterPro" id="IPR027065">
    <property type="entry name" value="Lon_Prtase"/>
</dbReference>
<dbReference type="InterPro" id="IPR014721">
    <property type="entry name" value="Ribsml_uS5_D2-typ_fold_subgr"/>
</dbReference>
<dbReference type="PANTHER" id="PTHR10046">
    <property type="entry name" value="ATP DEPENDENT LON PROTEASE FAMILY MEMBER"/>
    <property type="match status" value="1"/>
</dbReference>
<sequence>MDTQKMRTLPLIATRGIIALPNNELKIDIGRDVSVQAVKLALEQYEGYVILSSQKDPLVDTVVPADIYEYGVIGRIKMSTVIQNDGIRISVEVLSRVRIDKYLEEVNVFVVNGEELTDIEIDNNEEMALLRQGIAALESYIQTGAKPTQYLLDLVSRGHTAGQLADVIAFHLPMPIERKQKYVETLAVNERLLMIIKDIHAEIEVAQLEEKIERDVREAFDQSQKEYYLREKLRAIREELGDKNSREKDSDMLREEIEALDAPDYIREKLLDELTRFEMVPAASSESGIIRTYIDWVLSLPWGTFTPDEFEIKEAKDILDADHYGLQKVKERILEFLAVKKLTGSNKGAILCLVGPPGVGKTSLVRSVARALNRNYVKIALGGVRDEAEIRGHRRTYIGSMPGKVIQSLKKAGSMNPVILLDEIDKMASDFRGDPTSALLEVLDPEQNTAFNDHYIEEPVDLSNVFFIATANYYEGIPHPLYDRMEIIELGSYTEDEKVEIARNHLIPKTLERHGLTKKQLSFQKTALLKIVREYTREAGVRALERELATICRKVAKELLENPDTVVKVTTKNVAEYLGKTKFKYSSAEKTNQVGVVTGLAYTQFGGDILSIEVTYYKGREQVVLTGQLGDVMKESAQAAMSYVKSRAKMLGIDEKIFEENTIHIHVPEGAVPKDGPSAGAALATAIISALSNRKVRKDVGMTGEITLRGNILPIGGLKEKSMAAHRSGLKTILIPKENERDLDDIPEVVKEHLTIIPVSHMDEVLPYVFADNK</sequence>
<dbReference type="Pfam" id="PF00004">
    <property type="entry name" value="AAA"/>
    <property type="match status" value="1"/>
</dbReference>
<evidence type="ECO:0000259" key="21">
    <source>
        <dbReference type="PROSITE" id="PS51787"/>
    </source>
</evidence>
<evidence type="ECO:0000256" key="3">
    <source>
        <dbReference type="ARBA" id="ARBA00022670"/>
    </source>
</evidence>
<dbReference type="SUPFAM" id="SSF88697">
    <property type="entry name" value="PUA domain-like"/>
    <property type="match status" value="1"/>
</dbReference>
<feature type="active site" evidence="14 16">
    <location>
        <position position="721"/>
    </location>
</feature>
<dbReference type="RefSeq" id="WP_138190278.1">
    <property type="nucleotide sequence ID" value="NZ_VBWP01000002.1"/>
</dbReference>
<comment type="caution">
    <text evidence="22">The sequence shown here is derived from an EMBL/GenBank/DDBJ whole genome shotgun (WGS) entry which is preliminary data.</text>
</comment>
<dbReference type="Gene3D" id="1.20.58.1480">
    <property type="match status" value="1"/>
</dbReference>
<dbReference type="GO" id="GO:0006515">
    <property type="term" value="P:protein quality control for misfolded or incompletely synthesized proteins"/>
    <property type="evidence" value="ECO:0007669"/>
    <property type="project" value="UniProtKB-UniRule"/>
</dbReference>
<keyword evidence="4 14" id="KW-0547">Nucleotide-binding</keyword>
<dbReference type="FunCoup" id="A0A5R8QF26">
    <property type="interactions" value="319"/>
</dbReference>
<dbReference type="InterPro" id="IPR046336">
    <property type="entry name" value="Lon_prtase_N_sf"/>
</dbReference>
<evidence type="ECO:0000256" key="4">
    <source>
        <dbReference type="ARBA" id="ARBA00022741"/>
    </source>
</evidence>
<dbReference type="InterPro" id="IPR003959">
    <property type="entry name" value="ATPase_AAA_core"/>
</dbReference>
<evidence type="ECO:0000256" key="9">
    <source>
        <dbReference type="ARBA" id="ARBA00050665"/>
    </source>
</evidence>
<dbReference type="Gene3D" id="1.10.8.60">
    <property type="match status" value="1"/>
</dbReference>
<dbReference type="GO" id="GO:0034605">
    <property type="term" value="P:cellular response to heat"/>
    <property type="evidence" value="ECO:0007669"/>
    <property type="project" value="UniProtKB-UniRule"/>
</dbReference>
<dbReference type="OrthoDB" id="9803599at2"/>
<dbReference type="EC" id="3.4.21.53" evidence="11 14"/>
<dbReference type="GO" id="GO:0004252">
    <property type="term" value="F:serine-type endopeptidase activity"/>
    <property type="evidence" value="ECO:0007669"/>
    <property type="project" value="UniProtKB-UniRule"/>
</dbReference>
<dbReference type="Pfam" id="PF22667">
    <property type="entry name" value="Lon_lid"/>
    <property type="match status" value="1"/>
</dbReference>
<dbReference type="Pfam" id="PF02190">
    <property type="entry name" value="LON_substr_bdg"/>
    <property type="match status" value="1"/>
</dbReference>
<dbReference type="FunFam" id="3.40.50.300:FF:000021">
    <property type="entry name" value="Lon protease homolog"/>
    <property type="match status" value="1"/>
</dbReference>
<feature type="binding site" evidence="14 17">
    <location>
        <begin position="355"/>
        <end position="362"/>
    </location>
    <ligand>
        <name>ATP</name>
        <dbReference type="ChEBI" id="CHEBI:30616"/>
    </ligand>
</feature>
<keyword evidence="5 14" id="KW-0378">Hydrolase</keyword>
<dbReference type="SMART" id="SM00382">
    <property type="entry name" value="AAA"/>
    <property type="match status" value="1"/>
</dbReference>
<dbReference type="AlphaFoldDB" id="A0A5R8QF26"/>
<gene>
    <name evidence="14 22" type="primary">lon</name>
    <name evidence="22" type="ORF">FEZ08_03225</name>
</gene>
<evidence type="ECO:0000256" key="16">
    <source>
        <dbReference type="PIRSR" id="PIRSR001174-1"/>
    </source>
</evidence>
<dbReference type="SUPFAM" id="SSF54211">
    <property type="entry name" value="Ribosomal protein S5 domain 2-like"/>
    <property type="match status" value="1"/>
</dbReference>
<dbReference type="InterPro" id="IPR054594">
    <property type="entry name" value="Lon_lid"/>
</dbReference>
<dbReference type="Gene3D" id="2.30.130.40">
    <property type="entry name" value="LON domain-like"/>
    <property type="match status" value="1"/>
</dbReference>